<dbReference type="PANTHER" id="PTHR21015:SF22">
    <property type="entry name" value="GLYCOSYLTRANSFERASE"/>
    <property type="match status" value="1"/>
</dbReference>
<dbReference type="GO" id="GO:0071555">
    <property type="term" value="P:cell wall organization"/>
    <property type="evidence" value="ECO:0007669"/>
    <property type="project" value="UniProtKB-KW"/>
</dbReference>
<evidence type="ECO:0000256" key="1">
    <source>
        <dbReference type="ARBA" id="ARBA00022475"/>
    </source>
</evidence>
<keyword evidence="9" id="KW-0961">Cell wall biogenesis/degradation</keyword>
<accession>A0A6J7P0F0</accession>
<keyword evidence="3" id="KW-0328">Glycosyltransferase</keyword>
<dbReference type="CDD" id="cd03785">
    <property type="entry name" value="GT28_MurG"/>
    <property type="match status" value="1"/>
</dbReference>
<dbReference type="Gene3D" id="3.40.50.2000">
    <property type="entry name" value="Glycogen Phosphorylase B"/>
    <property type="match status" value="2"/>
</dbReference>
<evidence type="ECO:0000256" key="6">
    <source>
        <dbReference type="ARBA" id="ARBA00022984"/>
    </source>
</evidence>
<dbReference type="GO" id="GO:0008360">
    <property type="term" value="P:regulation of cell shape"/>
    <property type="evidence" value="ECO:0007669"/>
    <property type="project" value="UniProtKB-KW"/>
</dbReference>
<proteinExistence type="inferred from homology"/>
<protein>
    <submittedName>
        <fullName evidence="12">Unannotated protein</fullName>
    </submittedName>
</protein>
<dbReference type="InterPro" id="IPR007235">
    <property type="entry name" value="Glyco_trans_28_C"/>
</dbReference>
<evidence type="ECO:0000256" key="8">
    <source>
        <dbReference type="ARBA" id="ARBA00023306"/>
    </source>
</evidence>
<evidence type="ECO:0000256" key="2">
    <source>
        <dbReference type="ARBA" id="ARBA00022618"/>
    </source>
</evidence>
<dbReference type="EMBL" id="CAFBPE010000005">
    <property type="protein sequence ID" value="CAB4999170.1"/>
    <property type="molecule type" value="Genomic_DNA"/>
</dbReference>
<dbReference type="GO" id="GO:0005975">
    <property type="term" value="P:carbohydrate metabolic process"/>
    <property type="evidence" value="ECO:0007669"/>
    <property type="project" value="InterPro"/>
</dbReference>
<dbReference type="SUPFAM" id="SSF53756">
    <property type="entry name" value="UDP-Glycosyltransferase/glycogen phosphorylase"/>
    <property type="match status" value="1"/>
</dbReference>
<dbReference type="GO" id="GO:0051301">
    <property type="term" value="P:cell division"/>
    <property type="evidence" value="ECO:0007669"/>
    <property type="project" value="UniProtKB-KW"/>
</dbReference>
<dbReference type="HAMAP" id="MF_00033">
    <property type="entry name" value="MurG"/>
    <property type="match status" value="1"/>
</dbReference>
<dbReference type="GO" id="GO:0050511">
    <property type="term" value="F:undecaprenyldiphospho-muramoylpentapeptide beta-N-acetylglucosaminyltransferase activity"/>
    <property type="evidence" value="ECO:0007669"/>
    <property type="project" value="InterPro"/>
</dbReference>
<evidence type="ECO:0000313" key="12">
    <source>
        <dbReference type="EMBL" id="CAB4999170.1"/>
    </source>
</evidence>
<dbReference type="InterPro" id="IPR004276">
    <property type="entry name" value="GlycoTrans_28_N"/>
</dbReference>
<evidence type="ECO:0000256" key="7">
    <source>
        <dbReference type="ARBA" id="ARBA00023136"/>
    </source>
</evidence>
<keyword evidence="8" id="KW-0131">Cell cycle</keyword>
<keyword evidence="2" id="KW-0132">Cell division</keyword>
<evidence type="ECO:0000259" key="11">
    <source>
        <dbReference type="Pfam" id="PF04101"/>
    </source>
</evidence>
<reference evidence="12" key="1">
    <citation type="submission" date="2020-05" db="EMBL/GenBank/DDBJ databases">
        <authorList>
            <person name="Chiriac C."/>
            <person name="Salcher M."/>
            <person name="Ghai R."/>
            <person name="Kavagutti S V."/>
        </authorList>
    </citation>
    <scope>NUCLEOTIDE SEQUENCE</scope>
</reference>
<dbReference type="Pfam" id="PF03033">
    <property type="entry name" value="Glyco_transf_28"/>
    <property type="match status" value="1"/>
</dbReference>
<feature type="domain" description="Glycosyl transferase family 28 C-terminal" evidence="11">
    <location>
        <begin position="196"/>
        <end position="332"/>
    </location>
</feature>
<sequence length="359" mass="37684">MATIVLAGGGTAGHIEPALAVARIWKLAHPHDDINFLGTKNGLENTLIPASGFTLTLIPKVAISRRPSLSWTKIPIDLVNSVKASYVILKSADLLIGFGGYVSAPAYLAARLAGVPTLVHEANAKPGWANRLGALMTPYLAVANPVDSKEFTDALITGIPLRSDVAISLVESSEDWSAARVSAKQALGFDTKAPLILVMGGSQGSVAINSIINESLTALLSKNISILHSVGRLNALPPTQGTYRPVAYVDDMAQAYLASDLIIARSGAVTCSEFGALGRYALFVPLAIGNGEQLLNARTLVESGRAQVIAQSDFSAEYLISSIDELLLRSRQAPVAGDMKDLEAGEKIVALGEFAMGAQ</sequence>
<evidence type="ECO:0000256" key="9">
    <source>
        <dbReference type="ARBA" id="ARBA00023316"/>
    </source>
</evidence>
<keyword evidence="1" id="KW-1003">Cell membrane</keyword>
<dbReference type="Pfam" id="PF04101">
    <property type="entry name" value="Glyco_tran_28_C"/>
    <property type="match status" value="1"/>
</dbReference>
<evidence type="ECO:0000256" key="4">
    <source>
        <dbReference type="ARBA" id="ARBA00022679"/>
    </source>
</evidence>
<dbReference type="InterPro" id="IPR006009">
    <property type="entry name" value="GlcNAc_MurG"/>
</dbReference>
<organism evidence="12">
    <name type="scientific">freshwater metagenome</name>
    <dbReference type="NCBI Taxonomy" id="449393"/>
    <lineage>
        <taxon>unclassified sequences</taxon>
        <taxon>metagenomes</taxon>
        <taxon>ecological metagenomes</taxon>
    </lineage>
</organism>
<dbReference type="AlphaFoldDB" id="A0A6J7P0F0"/>
<feature type="domain" description="Glycosyltransferase family 28 N-terminal" evidence="10">
    <location>
        <begin position="4"/>
        <end position="133"/>
    </location>
</feature>
<keyword evidence="6" id="KW-0573">Peptidoglycan synthesis</keyword>
<keyword evidence="4" id="KW-0808">Transferase</keyword>
<dbReference type="GO" id="GO:0009252">
    <property type="term" value="P:peptidoglycan biosynthetic process"/>
    <property type="evidence" value="ECO:0007669"/>
    <property type="project" value="UniProtKB-KW"/>
</dbReference>
<name>A0A6J7P0F0_9ZZZZ</name>
<evidence type="ECO:0000256" key="3">
    <source>
        <dbReference type="ARBA" id="ARBA00022676"/>
    </source>
</evidence>
<gene>
    <name evidence="12" type="ORF">UFOPK4065_00150</name>
</gene>
<evidence type="ECO:0000259" key="10">
    <source>
        <dbReference type="Pfam" id="PF03033"/>
    </source>
</evidence>
<dbReference type="PANTHER" id="PTHR21015">
    <property type="entry name" value="UDP-N-ACETYLGLUCOSAMINE--N-ACETYLMURAMYL-(PENTAPEPTIDE) PYROPHOSPHORYL-UNDECAPRENOL N-ACETYLGLUCOSAMINE TRANSFERASE 1"/>
    <property type="match status" value="1"/>
</dbReference>
<keyword evidence="5" id="KW-0133">Cell shape</keyword>
<evidence type="ECO:0000256" key="5">
    <source>
        <dbReference type="ARBA" id="ARBA00022960"/>
    </source>
</evidence>
<keyword evidence="7" id="KW-0472">Membrane</keyword>